<dbReference type="InterPro" id="IPR004869">
    <property type="entry name" value="MMPL_dom"/>
</dbReference>
<dbReference type="SUPFAM" id="SSF82866">
    <property type="entry name" value="Multidrug efflux transporter AcrB transmembrane domain"/>
    <property type="match status" value="2"/>
</dbReference>
<dbReference type="PROSITE" id="PS50156">
    <property type="entry name" value="SSD"/>
    <property type="match status" value="1"/>
</dbReference>
<dbReference type="RefSeq" id="WP_301160017.1">
    <property type="nucleotide sequence ID" value="NZ_JAUHQB010000003.1"/>
</dbReference>
<feature type="transmembrane region" description="Helical" evidence="7">
    <location>
        <begin position="12"/>
        <end position="37"/>
    </location>
</feature>
<feature type="transmembrane region" description="Helical" evidence="7">
    <location>
        <begin position="432"/>
        <end position="455"/>
    </location>
</feature>
<dbReference type="InterPro" id="IPR000731">
    <property type="entry name" value="SSD"/>
</dbReference>
<dbReference type="Pfam" id="PF03176">
    <property type="entry name" value="MMPL"/>
    <property type="match status" value="2"/>
</dbReference>
<evidence type="ECO:0000256" key="4">
    <source>
        <dbReference type="ARBA" id="ARBA00022989"/>
    </source>
</evidence>
<feature type="domain" description="SSD" evidence="8">
    <location>
        <begin position="326"/>
        <end position="454"/>
    </location>
</feature>
<sequence length="854" mass="89180">MAHLLYRIGRAAALRPIVAIVAWLLALGVAGGSFVAFGGTLTDSFSIPGLETEKVTEQLTEEIPELAGGSSRAVFQTVDGEPFTAEQEQAVTDALAAAETVDSVTGVVDPFATQAQLEAQAAQLADAPQQIADAQAQLDAGQEQLDAGQTQLDAARAELEAGQAQLDAAVQQAQDAGTYELAKDQLDAQQAQLDAGLAQLDEQQGQIDAQQQQIDDGLAELQAQTEQLELGGQLAEAAAGITTVSEDGTTALGIIQFDASVYEVVQEDKDAVIEAVREATPEDLTVNFSADIATSVEGVMGAGEIVGVLLAFVVLMVMMRAIWPALLPIVTSVLGVGVGVATALAFSGVVEMSSVSPILGVMLALAVGIDYSLFIVNRHRQQYKRGMDLHESIGLANGTSGNAVVFAGSTVIVALLALNITGIPFLGIMGSVGAFCVGIAVLIAVTLTPAALGLIGHRVLGRKARATIGAPEHAEAPVKPMRTGRALLRFTAAVVGLAVIAIPAMSMRLGLPDGTQEPEDSTQYIAYKTVDEKFGEGLNGTLLVTADLPEAVADEDLLAAQVEVVNALMADDDVAAVAPAGSSADNSFLAFQVIPQEGPSSESTVQLVSDLRELSPLDDGTVIGVAGEASGNIDVSEKLDAALPVYLAIVVGLSIIILIVVFRSLIVPLIATLGFVLSLFAAFGMVTAVFQWGWLGSLFGVHDPGPILSFLPILLTGILFGLAMDYQLFLTTGMREAYVHGLDARRSVVAGLRHGRAVVTAAAIIMVSVFGGFIFSHIAMIRPMGFGLAMGVLFDAFVVRMVIVPSLMHLVGEKAWWLPAWLDRILPNVDVEGSALEREHPVPHAEEEAETTPA</sequence>
<feature type="transmembrane region" description="Helical" evidence="7">
    <location>
        <begin position="358"/>
        <end position="377"/>
    </location>
</feature>
<organism evidence="9 10">
    <name type="scientific">Demequina lignilytica</name>
    <dbReference type="NCBI Taxonomy" id="3051663"/>
    <lineage>
        <taxon>Bacteria</taxon>
        <taxon>Bacillati</taxon>
        <taxon>Actinomycetota</taxon>
        <taxon>Actinomycetes</taxon>
        <taxon>Micrococcales</taxon>
        <taxon>Demequinaceae</taxon>
        <taxon>Demequina</taxon>
    </lineage>
</organism>
<dbReference type="PANTHER" id="PTHR33406:SF13">
    <property type="entry name" value="MEMBRANE PROTEIN YDFJ"/>
    <property type="match status" value="1"/>
</dbReference>
<feature type="transmembrane region" description="Helical" evidence="7">
    <location>
        <begin position="403"/>
        <end position="426"/>
    </location>
</feature>
<dbReference type="GO" id="GO:0005886">
    <property type="term" value="C:plasma membrane"/>
    <property type="evidence" value="ECO:0007669"/>
    <property type="project" value="UniProtKB-SubCell"/>
</dbReference>
<keyword evidence="5 7" id="KW-0472">Membrane</keyword>
<gene>
    <name evidence="9" type="ORF">QQ002_05790</name>
</gene>
<proteinExistence type="predicted"/>
<evidence type="ECO:0000256" key="3">
    <source>
        <dbReference type="ARBA" id="ARBA00022692"/>
    </source>
</evidence>
<dbReference type="Gene3D" id="1.20.1640.10">
    <property type="entry name" value="Multidrug efflux transporter AcrB transmembrane domain"/>
    <property type="match status" value="2"/>
</dbReference>
<feature type="transmembrane region" description="Helical" evidence="7">
    <location>
        <begin position="641"/>
        <end position="662"/>
    </location>
</feature>
<evidence type="ECO:0000259" key="8">
    <source>
        <dbReference type="PROSITE" id="PS50156"/>
    </source>
</evidence>
<accession>A0AB35MH10</accession>
<feature type="transmembrane region" description="Helical" evidence="7">
    <location>
        <begin position="486"/>
        <end position="505"/>
    </location>
</feature>
<dbReference type="PANTHER" id="PTHR33406">
    <property type="entry name" value="MEMBRANE PROTEIN MJ1562-RELATED"/>
    <property type="match status" value="1"/>
</dbReference>
<reference evidence="9 10" key="1">
    <citation type="submission" date="2023-06" db="EMBL/GenBank/DDBJ databases">
        <title>SYSU T0a273.</title>
        <authorList>
            <person name="Gao L."/>
            <person name="Fang B.-Z."/>
            <person name="Li W.-J."/>
        </authorList>
    </citation>
    <scope>NUCLEOTIDE SEQUENCE [LARGE SCALE GENOMIC DNA]</scope>
    <source>
        <strain evidence="9 10">SYSU T0a273</strain>
    </source>
</reference>
<evidence type="ECO:0000313" key="10">
    <source>
        <dbReference type="Proteomes" id="UP001172756"/>
    </source>
</evidence>
<comment type="caution">
    <text evidence="9">The sequence shown here is derived from an EMBL/GenBank/DDBJ whole genome shotgun (WGS) entry which is preliminary data.</text>
</comment>
<evidence type="ECO:0000256" key="5">
    <source>
        <dbReference type="ARBA" id="ARBA00023136"/>
    </source>
</evidence>
<feature type="coiled-coil region" evidence="6">
    <location>
        <begin position="131"/>
        <end position="227"/>
    </location>
</feature>
<evidence type="ECO:0000256" key="1">
    <source>
        <dbReference type="ARBA" id="ARBA00004651"/>
    </source>
</evidence>
<feature type="transmembrane region" description="Helical" evidence="7">
    <location>
        <begin position="298"/>
        <end position="318"/>
    </location>
</feature>
<keyword evidence="3 7" id="KW-0812">Transmembrane</keyword>
<feature type="transmembrane region" description="Helical" evidence="7">
    <location>
        <begin position="707"/>
        <end position="726"/>
    </location>
</feature>
<keyword evidence="2" id="KW-1003">Cell membrane</keyword>
<evidence type="ECO:0000256" key="7">
    <source>
        <dbReference type="SAM" id="Phobius"/>
    </source>
</evidence>
<feature type="transmembrane region" description="Helical" evidence="7">
    <location>
        <begin position="325"/>
        <end position="346"/>
    </location>
</feature>
<evidence type="ECO:0000256" key="6">
    <source>
        <dbReference type="SAM" id="Coils"/>
    </source>
</evidence>
<feature type="transmembrane region" description="Helical" evidence="7">
    <location>
        <begin position="755"/>
        <end position="778"/>
    </location>
</feature>
<evidence type="ECO:0000256" key="2">
    <source>
        <dbReference type="ARBA" id="ARBA00022475"/>
    </source>
</evidence>
<keyword evidence="4 7" id="KW-1133">Transmembrane helix</keyword>
<dbReference type="EMBL" id="JAUHQB010000003">
    <property type="protein sequence ID" value="MDN4483051.1"/>
    <property type="molecule type" value="Genomic_DNA"/>
</dbReference>
<comment type="subcellular location">
    <subcellularLocation>
        <location evidence="1">Cell membrane</location>
        <topology evidence="1">Multi-pass membrane protein</topology>
    </subcellularLocation>
</comment>
<feature type="transmembrane region" description="Helical" evidence="7">
    <location>
        <begin position="669"/>
        <end position="695"/>
    </location>
</feature>
<dbReference type="Proteomes" id="UP001172756">
    <property type="component" value="Unassembled WGS sequence"/>
</dbReference>
<name>A0AB35MH10_9MICO</name>
<feature type="transmembrane region" description="Helical" evidence="7">
    <location>
        <begin position="784"/>
        <end position="803"/>
    </location>
</feature>
<dbReference type="InterPro" id="IPR050545">
    <property type="entry name" value="Mycobact_MmpL"/>
</dbReference>
<evidence type="ECO:0000313" key="9">
    <source>
        <dbReference type="EMBL" id="MDN4483051.1"/>
    </source>
</evidence>
<dbReference type="AlphaFoldDB" id="A0AB35MH10"/>
<protein>
    <submittedName>
        <fullName evidence="9">MMPL family transporter</fullName>
    </submittedName>
</protein>
<keyword evidence="6" id="KW-0175">Coiled coil</keyword>